<dbReference type="PANTHER" id="PTHR48452:SF1">
    <property type="entry name" value="FUSED COMPOUND LEAF 1"/>
    <property type="match status" value="1"/>
</dbReference>
<feature type="domain" description="KNOX2" evidence="4">
    <location>
        <begin position="161"/>
        <end position="212"/>
    </location>
</feature>
<dbReference type="Pfam" id="PF03790">
    <property type="entry name" value="KNOX1"/>
    <property type="match status" value="1"/>
</dbReference>
<keyword evidence="2" id="KW-0539">Nucleus</keyword>
<protein>
    <recommendedName>
        <fullName evidence="7">Homeobox protein knotted-1-like 1</fullName>
    </recommendedName>
</protein>
<evidence type="ECO:0008006" key="7">
    <source>
        <dbReference type="Google" id="ProtNLM"/>
    </source>
</evidence>
<evidence type="ECO:0000256" key="2">
    <source>
        <dbReference type="ARBA" id="ARBA00023242"/>
    </source>
</evidence>
<keyword evidence="6" id="KW-1185">Reference proteome</keyword>
<dbReference type="EMBL" id="JARYMX010000002">
    <property type="protein sequence ID" value="KAJ9563985.1"/>
    <property type="molecule type" value="Genomic_DNA"/>
</dbReference>
<dbReference type="SMART" id="SM01255">
    <property type="entry name" value="KNOX1"/>
    <property type="match status" value="1"/>
</dbReference>
<comment type="caution">
    <text evidence="5">The sequence shown here is derived from an EMBL/GenBank/DDBJ whole genome shotgun (WGS) entry which is preliminary data.</text>
</comment>
<name>A0AA38TN40_9ASTR</name>
<dbReference type="PANTHER" id="PTHR48452">
    <property type="entry name" value="FUSED COMPOUND LEAF 1"/>
    <property type="match status" value="1"/>
</dbReference>
<dbReference type="SMART" id="SM01256">
    <property type="entry name" value="KNOX2"/>
    <property type="match status" value="1"/>
</dbReference>
<dbReference type="GO" id="GO:0003677">
    <property type="term" value="F:DNA binding"/>
    <property type="evidence" value="ECO:0007669"/>
    <property type="project" value="InterPro"/>
</dbReference>
<accession>A0AA38TN40</accession>
<feature type="domain" description="KNOX1" evidence="3">
    <location>
        <begin position="113"/>
        <end position="157"/>
    </location>
</feature>
<organism evidence="5 6">
    <name type="scientific">Centaurea solstitialis</name>
    <name type="common">yellow star-thistle</name>
    <dbReference type="NCBI Taxonomy" id="347529"/>
    <lineage>
        <taxon>Eukaryota</taxon>
        <taxon>Viridiplantae</taxon>
        <taxon>Streptophyta</taxon>
        <taxon>Embryophyta</taxon>
        <taxon>Tracheophyta</taxon>
        <taxon>Spermatophyta</taxon>
        <taxon>Magnoliopsida</taxon>
        <taxon>eudicotyledons</taxon>
        <taxon>Gunneridae</taxon>
        <taxon>Pentapetalae</taxon>
        <taxon>asterids</taxon>
        <taxon>campanulids</taxon>
        <taxon>Asterales</taxon>
        <taxon>Asteraceae</taxon>
        <taxon>Carduoideae</taxon>
        <taxon>Cardueae</taxon>
        <taxon>Centaureinae</taxon>
        <taxon>Centaurea</taxon>
    </lineage>
</organism>
<dbReference type="InterPro" id="IPR005541">
    <property type="entry name" value="KNOX2"/>
</dbReference>
<gene>
    <name evidence="5" type="ORF">OSB04_009145</name>
</gene>
<dbReference type="Proteomes" id="UP001172457">
    <property type="component" value="Chromosome 2"/>
</dbReference>
<comment type="subcellular location">
    <subcellularLocation>
        <location evidence="1">Nucleus</location>
    </subcellularLocation>
</comment>
<dbReference type="InterPro" id="IPR005540">
    <property type="entry name" value="KNOX1"/>
</dbReference>
<evidence type="ECO:0000256" key="1">
    <source>
        <dbReference type="ARBA" id="ARBA00004123"/>
    </source>
</evidence>
<dbReference type="GO" id="GO:0005634">
    <property type="term" value="C:nucleus"/>
    <property type="evidence" value="ECO:0007669"/>
    <property type="project" value="UniProtKB-SubCell"/>
</dbReference>
<evidence type="ECO:0000313" key="5">
    <source>
        <dbReference type="EMBL" id="KAJ9563985.1"/>
    </source>
</evidence>
<reference evidence="5" key="1">
    <citation type="submission" date="2023-03" db="EMBL/GenBank/DDBJ databases">
        <title>Chromosome-scale reference genome and RAD-based genetic map of yellow starthistle (Centaurea solstitialis) reveal putative structural variation and QTLs associated with invader traits.</title>
        <authorList>
            <person name="Reatini B."/>
            <person name="Cang F.A."/>
            <person name="Jiang Q."/>
            <person name="Mckibben M.T.W."/>
            <person name="Barker M.S."/>
            <person name="Rieseberg L.H."/>
            <person name="Dlugosch K.M."/>
        </authorList>
    </citation>
    <scope>NUCLEOTIDE SEQUENCE</scope>
    <source>
        <strain evidence="5">CAN-66</strain>
        <tissue evidence="5">Leaf</tissue>
    </source>
</reference>
<dbReference type="Pfam" id="PF03791">
    <property type="entry name" value="KNOX2"/>
    <property type="match status" value="1"/>
</dbReference>
<dbReference type="AlphaFoldDB" id="A0AA38TN40"/>
<evidence type="ECO:0000259" key="4">
    <source>
        <dbReference type="SMART" id="SM01256"/>
    </source>
</evidence>
<sequence>METLQQNPPWKRCYAFNSISDYAISPETTTNLISSSSDHFHGVVNSSSSVDHHYRTFYGSENLLSPAVSVVSEAVFLPRSRNGRQRDQIKHDNDRNHHRLLHVDADGDGCDDDIIKAKIASHPLYPKLLDAYIDCQKLGAPPEIVSLLDEIRRENGVSAVSTTRLEADPELDEFMETYCQLLLKYKSDLARPFDEATVFINNIETQLSNLCKGWFVHLL</sequence>
<proteinExistence type="predicted"/>
<evidence type="ECO:0000259" key="3">
    <source>
        <dbReference type="SMART" id="SM01255"/>
    </source>
</evidence>
<evidence type="ECO:0000313" key="6">
    <source>
        <dbReference type="Proteomes" id="UP001172457"/>
    </source>
</evidence>